<dbReference type="EMBL" id="PGOL01003081">
    <property type="protein sequence ID" value="PKI43158.1"/>
    <property type="molecule type" value="Genomic_DNA"/>
</dbReference>
<evidence type="ECO:0000256" key="9">
    <source>
        <dbReference type="SAM" id="MobiDB-lite"/>
    </source>
</evidence>
<feature type="region of interest" description="Disordered" evidence="9">
    <location>
        <begin position="131"/>
        <end position="169"/>
    </location>
</feature>
<evidence type="ECO:0000256" key="8">
    <source>
        <dbReference type="ARBA" id="ARBA00023288"/>
    </source>
</evidence>
<gene>
    <name evidence="12" type="ORF">CDL15_Pgr026509</name>
    <name evidence="13" type="ORF">CRG98_036464</name>
</gene>
<feature type="domain" description="Bifunctional inhibitor/plant lipid transfer protein/seed storage helical" evidence="11">
    <location>
        <begin position="39"/>
        <end position="116"/>
    </location>
</feature>
<evidence type="ECO:0000313" key="15">
    <source>
        <dbReference type="Proteomes" id="UP000233551"/>
    </source>
</evidence>
<keyword evidence="15" id="KW-1185">Reference proteome</keyword>
<dbReference type="InterPro" id="IPR016140">
    <property type="entry name" value="Bifunc_inhib/LTP/seed_store"/>
</dbReference>
<dbReference type="SMART" id="SM00499">
    <property type="entry name" value="AAI"/>
    <property type="match status" value="1"/>
</dbReference>
<reference evidence="14" key="1">
    <citation type="journal article" date="2017" name="Plant J.">
        <title>The pomegranate (Punica granatum L.) genome and the genomics of punicalagin biosynthesis.</title>
        <authorList>
            <person name="Qin G."/>
            <person name="Xu C."/>
            <person name="Ming R."/>
            <person name="Tang H."/>
            <person name="Guyot R."/>
            <person name="Kramer E.M."/>
            <person name="Hu Y."/>
            <person name="Yi X."/>
            <person name="Qi Y."/>
            <person name="Xu X."/>
            <person name="Gao Z."/>
            <person name="Pan H."/>
            <person name="Jian J."/>
            <person name="Tian Y."/>
            <person name="Yue Z."/>
            <person name="Xu Y."/>
        </authorList>
    </citation>
    <scope>NUCLEOTIDE SEQUENCE [LARGE SCALE GENOMIC DNA]</scope>
    <source>
        <strain evidence="14">cv. Dabenzi</strain>
    </source>
</reference>
<keyword evidence="4" id="KW-0336">GPI-anchor</keyword>
<dbReference type="FunFam" id="1.10.110.10:FF:000001">
    <property type="entry name" value="Bifunctional inhibitor/lipid-transfer protein/seed storage 2S albumin superfamily protein"/>
    <property type="match status" value="1"/>
</dbReference>
<dbReference type="CDD" id="cd00010">
    <property type="entry name" value="AAI_LTSS"/>
    <property type="match status" value="1"/>
</dbReference>
<dbReference type="GO" id="GO:0098552">
    <property type="term" value="C:side of membrane"/>
    <property type="evidence" value="ECO:0007669"/>
    <property type="project" value="UniProtKB-KW"/>
</dbReference>
<dbReference type="GO" id="GO:0008289">
    <property type="term" value="F:lipid binding"/>
    <property type="evidence" value="ECO:0007669"/>
    <property type="project" value="InterPro"/>
</dbReference>
<reference evidence="13 15" key="3">
    <citation type="submission" date="2017-11" db="EMBL/GenBank/DDBJ databases">
        <title>De-novo sequencing of pomegranate (Punica granatum L.) genome.</title>
        <authorList>
            <person name="Akparov Z."/>
            <person name="Amiraslanov A."/>
            <person name="Hajiyeva S."/>
            <person name="Abbasov M."/>
            <person name="Kaur K."/>
            <person name="Hamwieh A."/>
            <person name="Solovyev V."/>
            <person name="Salamov A."/>
            <person name="Braich B."/>
            <person name="Kosarev P."/>
            <person name="Mahmoud A."/>
            <person name="Hajiyev E."/>
            <person name="Babayeva S."/>
            <person name="Izzatullayeva V."/>
            <person name="Mammadov A."/>
            <person name="Mammadov A."/>
            <person name="Sharifova S."/>
            <person name="Ojaghi J."/>
            <person name="Eynullazada K."/>
            <person name="Bayramov B."/>
            <person name="Abdulazimova A."/>
            <person name="Shahmuradov I."/>
        </authorList>
    </citation>
    <scope>NUCLEOTIDE SEQUENCE [LARGE SCALE GENOMIC DNA]</scope>
    <source>
        <strain evidence="13">AG2017</strain>
        <strain evidence="15">cv. AG2017</strain>
        <tissue evidence="13">Leaf</tissue>
    </source>
</reference>
<evidence type="ECO:0000256" key="1">
    <source>
        <dbReference type="ARBA" id="ARBA00004609"/>
    </source>
</evidence>
<dbReference type="STRING" id="22663.A0A218WM22"/>
<keyword evidence="7" id="KW-0325">Glycoprotein</keyword>
<evidence type="ECO:0000313" key="13">
    <source>
        <dbReference type="EMBL" id="PKI43158.1"/>
    </source>
</evidence>
<keyword evidence="4" id="KW-0472">Membrane</keyword>
<feature type="compositionally biased region" description="Polar residues" evidence="9">
    <location>
        <begin position="140"/>
        <end position="168"/>
    </location>
</feature>
<evidence type="ECO:0000259" key="11">
    <source>
        <dbReference type="SMART" id="SM00499"/>
    </source>
</evidence>
<dbReference type="OrthoDB" id="1938537at2759"/>
<comment type="similarity">
    <text evidence="2">Belongs to the plant LTP family.</text>
</comment>
<dbReference type="InterPro" id="IPR043325">
    <property type="entry name" value="LTSS"/>
</dbReference>
<dbReference type="EMBL" id="MTKT01003950">
    <property type="protein sequence ID" value="OWM73410.1"/>
    <property type="molecule type" value="Genomic_DNA"/>
</dbReference>
<feature type="chain" id="PRO_5014071738" description="Bifunctional inhibitor/plant lipid transfer protein/seed storage helical domain-containing protein" evidence="10">
    <location>
        <begin position="31"/>
        <end position="197"/>
    </location>
</feature>
<keyword evidence="3" id="KW-1003">Cell membrane</keyword>
<evidence type="ECO:0000256" key="7">
    <source>
        <dbReference type="ARBA" id="ARBA00023180"/>
    </source>
</evidence>
<dbReference type="Proteomes" id="UP000197138">
    <property type="component" value="Unassembled WGS sequence"/>
</dbReference>
<evidence type="ECO:0000256" key="2">
    <source>
        <dbReference type="ARBA" id="ARBA00009748"/>
    </source>
</evidence>
<dbReference type="PRINTS" id="PR00382">
    <property type="entry name" value="LIPIDTRNSFER"/>
</dbReference>
<dbReference type="GO" id="GO:0005886">
    <property type="term" value="C:plasma membrane"/>
    <property type="evidence" value="ECO:0007669"/>
    <property type="project" value="UniProtKB-SubCell"/>
</dbReference>
<name>A0A218WM22_PUNGR</name>
<dbReference type="GeneID" id="116198893"/>
<sequence length="197" mass="20571">MGSSEITSRSLRAQAILVVVMVALVGFSDSDLAQERAECTEQLVSLAPCLPYVGGDAKAPTPDCCSGLGQVLQKSFRCLCVLVKDRDEPSLGLKINTTLALGLPSSCHAPVNISQCIELLRLNPSSPEAKMFSGYESSLEKGNSTQVPAANGNPSRTQQTGANTTSDGSIKKPVPALKAVLGVAVWKIIGSSKIGLK</sequence>
<evidence type="ECO:0000256" key="3">
    <source>
        <dbReference type="ARBA" id="ARBA00022475"/>
    </source>
</evidence>
<evidence type="ECO:0000256" key="5">
    <source>
        <dbReference type="ARBA" id="ARBA00022729"/>
    </source>
</evidence>
<proteinExistence type="inferred from homology"/>
<evidence type="ECO:0000256" key="6">
    <source>
        <dbReference type="ARBA" id="ARBA00023157"/>
    </source>
</evidence>
<keyword evidence="5 10" id="KW-0732">Signal</keyword>
<comment type="subcellular location">
    <subcellularLocation>
        <location evidence="1">Cell membrane</location>
        <topology evidence="1">Lipid-anchor</topology>
        <topology evidence="1">GPI-anchor</topology>
    </subcellularLocation>
</comment>
<evidence type="ECO:0000256" key="10">
    <source>
        <dbReference type="SAM" id="SignalP"/>
    </source>
</evidence>
<dbReference type="Proteomes" id="UP000233551">
    <property type="component" value="Unassembled WGS sequence"/>
</dbReference>
<organism evidence="12 14">
    <name type="scientific">Punica granatum</name>
    <name type="common">Pomegranate</name>
    <dbReference type="NCBI Taxonomy" id="22663"/>
    <lineage>
        <taxon>Eukaryota</taxon>
        <taxon>Viridiplantae</taxon>
        <taxon>Streptophyta</taxon>
        <taxon>Embryophyta</taxon>
        <taxon>Tracheophyta</taxon>
        <taxon>Spermatophyta</taxon>
        <taxon>Magnoliopsida</taxon>
        <taxon>eudicotyledons</taxon>
        <taxon>Gunneridae</taxon>
        <taxon>Pentapetalae</taxon>
        <taxon>rosids</taxon>
        <taxon>malvids</taxon>
        <taxon>Myrtales</taxon>
        <taxon>Lythraceae</taxon>
        <taxon>Punica</taxon>
    </lineage>
</organism>
<dbReference type="Pfam" id="PF14368">
    <property type="entry name" value="LTP_2"/>
    <property type="match status" value="1"/>
</dbReference>
<keyword evidence="6" id="KW-1015">Disulfide bond</keyword>
<dbReference type="InterPro" id="IPR000528">
    <property type="entry name" value="Plant_nsLTP"/>
</dbReference>
<evidence type="ECO:0000256" key="4">
    <source>
        <dbReference type="ARBA" id="ARBA00022622"/>
    </source>
</evidence>
<comment type="caution">
    <text evidence="12">The sequence shown here is derived from an EMBL/GenBank/DDBJ whole genome shotgun (WGS) entry which is preliminary data.</text>
</comment>
<dbReference type="InterPro" id="IPR036312">
    <property type="entry name" value="Bifun_inhib/LTP/seed_sf"/>
</dbReference>
<dbReference type="GO" id="GO:0006869">
    <property type="term" value="P:lipid transport"/>
    <property type="evidence" value="ECO:0007669"/>
    <property type="project" value="InterPro"/>
</dbReference>
<feature type="signal peptide" evidence="10">
    <location>
        <begin position="1"/>
        <end position="30"/>
    </location>
</feature>
<dbReference type="PANTHER" id="PTHR33044">
    <property type="entry name" value="BIFUNCTIONAL INHIBITOR/LIPID-TRANSFER PROTEIN/SEED STORAGE 2S ALBUMIN SUPERFAMILY PROTEIN-RELATED"/>
    <property type="match status" value="1"/>
</dbReference>
<dbReference type="SUPFAM" id="SSF47699">
    <property type="entry name" value="Bifunctional inhibitor/lipid-transfer protein/seed storage 2S albumin"/>
    <property type="match status" value="1"/>
</dbReference>
<evidence type="ECO:0000313" key="12">
    <source>
        <dbReference type="EMBL" id="OWM73410.1"/>
    </source>
</evidence>
<evidence type="ECO:0000313" key="14">
    <source>
        <dbReference type="Proteomes" id="UP000197138"/>
    </source>
</evidence>
<keyword evidence="8" id="KW-0449">Lipoprotein</keyword>
<dbReference type="AlphaFoldDB" id="A0A218WM22"/>
<dbReference type="Gene3D" id="1.10.110.10">
    <property type="entry name" value="Plant lipid-transfer and hydrophobic proteins"/>
    <property type="match status" value="1"/>
</dbReference>
<protein>
    <recommendedName>
        <fullName evidence="11">Bifunctional inhibitor/plant lipid transfer protein/seed storage helical domain-containing protein</fullName>
    </recommendedName>
</protein>
<accession>A0A218WM22</accession>
<reference evidence="12" key="2">
    <citation type="submission" date="2017-06" db="EMBL/GenBank/DDBJ databases">
        <title>The pomegranate genome and the genomics of punicalagin biosynthesis.</title>
        <authorList>
            <person name="Xu C."/>
        </authorList>
    </citation>
    <scope>NUCLEOTIDE SEQUENCE [LARGE SCALE GENOMIC DNA]</scope>
    <source>
        <tissue evidence="12">Fresh leaf</tissue>
    </source>
</reference>